<comment type="caution">
    <text evidence="2">The sequence shown here is derived from an EMBL/GenBank/DDBJ whole genome shotgun (WGS) entry which is preliminary data.</text>
</comment>
<keyword evidence="3" id="KW-1185">Reference proteome</keyword>
<dbReference type="AlphaFoldDB" id="A0AAW2DV70"/>
<dbReference type="Proteomes" id="UP001459277">
    <property type="component" value="Unassembled WGS sequence"/>
</dbReference>
<organism evidence="2 3">
    <name type="scientific">Lithocarpus litseifolius</name>
    <dbReference type="NCBI Taxonomy" id="425828"/>
    <lineage>
        <taxon>Eukaryota</taxon>
        <taxon>Viridiplantae</taxon>
        <taxon>Streptophyta</taxon>
        <taxon>Embryophyta</taxon>
        <taxon>Tracheophyta</taxon>
        <taxon>Spermatophyta</taxon>
        <taxon>Magnoliopsida</taxon>
        <taxon>eudicotyledons</taxon>
        <taxon>Gunneridae</taxon>
        <taxon>Pentapetalae</taxon>
        <taxon>rosids</taxon>
        <taxon>fabids</taxon>
        <taxon>Fagales</taxon>
        <taxon>Fagaceae</taxon>
        <taxon>Lithocarpus</taxon>
    </lineage>
</organism>
<accession>A0AAW2DV70</accession>
<sequence>MCKLFLLNCRVSSDPEVKHYSGNFKLWGGGPAYGVESVHSKKKYLNINLVDLMSIITNPVNRLPMDEFNNINELK</sequence>
<reference evidence="2 3" key="1">
    <citation type="submission" date="2024-01" db="EMBL/GenBank/DDBJ databases">
        <title>A telomere-to-telomere, gap-free genome of sweet tea (Lithocarpus litseifolius).</title>
        <authorList>
            <person name="Zhou J."/>
        </authorList>
    </citation>
    <scope>NUCLEOTIDE SEQUENCE [LARGE SCALE GENOMIC DNA]</scope>
    <source>
        <strain evidence="2">Zhou-2022a</strain>
        <tissue evidence="2">Leaf</tissue>
    </source>
</reference>
<evidence type="ECO:0000259" key="1">
    <source>
        <dbReference type="Pfam" id="PF05695"/>
    </source>
</evidence>
<dbReference type="InterPro" id="IPR056777">
    <property type="entry name" value="Ycf2_N"/>
</dbReference>
<dbReference type="Pfam" id="PF05695">
    <property type="entry name" value="Ycf2"/>
    <property type="match status" value="1"/>
</dbReference>
<name>A0AAW2DV70_9ROSI</name>
<feature type="domain" description="Ycf2 N-terminal" evidence="1">
    <location>
        <begin position="18"/>
        <end position="65"/>
    </location>
</feature>
<evidence type="ECO:0000313" key="3">
    <source>
        <dbReference type="Proteomes" id="UP001459277"/>
    </source>
</evidence>
<evidence type="ECO:0000313" key="2">
    <source>
        <dbReference type="EMBL" id="KAL0013165.1"/>
    </source>
</evidence>
<proteinExistence type="predicted"/>
<gene>
    <name evidence="2" type="ORF">SO802_000234</name>
</gene>
<protein>
    <recommendedName>
        <fullName evidence="1">Ycf2 N-terminal domain-containing protein</fullName>
    </recommendedName>
</protein>
<dbReference type="EMBL" id="JAZDWU010000001">
    <property type="protein sequence ID" value="KAL0013165.1"/>
    <property type="molecule type" value="Genomic_DNA"/>
</dbReference>